<evidence type="ECO:0000259" key="4">
    <source>
        <dbReference type="SMART" id="SM00824"/>
    </source>
</evidence>
<name>A0ABR1FQR9_AURAN</name>
<dbReference type="Gene3D" id="3.40.50.1820">
    <property type="entry name" value="alpha/beta hydrolase"/>
    <property type="match status" value="1"/>
</dbReference>
<proteinExistence type="predicted"/>
<dbReference type="InterPro" id="IPR042099">
    <property type="entry name" value="ANL_N_sf"/>
</dbReference>
<dbReference type="InterPro" id="IPR023213">
    <property type="entry name" value="CAT-like_dom_sf"/>
</dbReference>
<dbReference type="Proteomes" id="UP001363151">
    <property type="component" value="Unassembled WGS sequence"/>
</dbReference>
<feature type="region of interest" description="Disordered" evidence="3">
    <location>
        <begin position="1458"/>
        <end position="1503"/>
    </location>
</feature>
<accession>A0ABR1FQR9</accession>
<gene>
    <name evidence="5" type="ORF">SO694_0006405</name>
</gene>
<comment type="pathway">
    <text evidence="1">Siderophore biosynthesis.</text>
</comment>
<comment type="caution">
    <text evidence="5">The sequence shown here is derived from an EMBL/GenBank/DDBJ whole genome shotgun (WGS) entry which is preliminary data.</text>
</comment>
<keyword evidence="2" id="KW-0436">Ligase</keyword>
<dbReference type="InterPro" id="IPR016039">
    <property type="entry name" value="Thiolase-like"/>
</dbReference>
<dbReference type="EMBL" id="JBBJCI010000289">
    <property type="protein sequence ID" value="KAK7235825.1"/>
    <property type="molecule type" value="Genomic_DNA"/>
</dbReference>
<feature type="region of interest" description="Disordered" evidence="3">
    <location>
        <begin position="379"/>
        <end position="423"/>
    </location>
</feature>
<evidence type="ECO:0000313" key="6">
    <source>
        <dbReference type="Proteomes" id="UP001363151"/>
    </source>
</evidence>
<reference evidence="5 6" key="1">
    <citation type="submission" date="2024-03" db="EMBL/GenBank/DDBJ databases">
        <title>Aureococcus anophagefferens CCMP1851 and Kratosvirus quantuckense: Draft genome of a second virus-susceptible host strain in the model system.</title>
        <authorList>
            <person name="Chase E."/>
            <person name="Truchon A.R."/>
            <person name="Schepens W."/>
            <person name="Wilhelm S.W."/>
        </authorList>
    </citation>
    <scope>NUCLEOTIDE SEQUENCE [LARGE SCALE GENOMIC DNA]</scope>
    <source>
        <strain evidence="5 6">CCMP1851</strain>
    </source>
</reference>
<dbReference type="PANTHER" id="PTHR45527:SF10">
    <property type="entry name" value="PYOCHELIN SYNTHASE PCHF"/>
    <property type="match status" value="1"/>
</dbReference>
<dbReference type="InterPro" id="IPR020802">
    <property type="entry name" value="TesA-like"/>
</dbReference>
<dbReference type="InterPro" id="IPR029058">
    <property type="entry name" value="AB_hydrolase_fold"/>
</dbReference>
<feature type="compositionally biased region" description="Low complexity" evidence="3">
    <location>
        <begin position="408"/>
        <end position="423"/>
    </location>
</feature>
<organism evidence="5 6">
    <name type="scientific">Aureococcus anophagefferens</name>
    <name type="common">Harmful bloom alga</name>
    <dbReference type="NCBI Taxonomy" id="44056"/>
    <lineage>
        <taxon>Eukaryota</taxon>
        <taxon>Sar</taxon>
        <taxon>Stramenopiles</taxon>
        <taxon>Ochrophyta</taxon>
        <taxon>Pelagophyceae</taxon>
        <taxon>Pelagomonadales</taxon>
        <taxon>Pelagomonadaceae</taxon>
        <taxon>Aureococcus</taxon>
    </lineage>
</organism>
<dbReference type="Pfam" id="PF00501">
    <property type="entry name" value="AMP-binding"/>
    <property type="match status" value="1"/>
</dbReference>
<dbReference type="SMART" id="SM00824">
    <property type="entry name" value="PKS_TE"/>
    <property type="match status" value="1"/>
</dbReference>
<dbReference type="InterPro" id="IPR020845">
    <property type="entry name" value="AMP-binding_CS"/>
</dbReference>
<dbReference type="Pfam" id="PF13193">
    <property type="entry name" value="AMP-binding_C"/>
    <property type="match status" value="1"/>
</dbReference>
<dbReference type="SUPFAM" id="SSF56801">
    <property type="entry name" value="Acetyl-CoA synthetase-like"/>
    <property type="match status" value="1"/>
</dbReference>
<dbReference type="Gene3D" id="3.40.50.12780">
    <property type="entry name" value="N-terminal domain of ligase-like"/>
    <property type="match status" value="1"/>
</dbReference>
<feature type="compositionally biased region" description="Acidic residues" evidence="3">
    <location>
        <begin position="390"/>
        <end position="407"/>
    </location>
</feature>
<dbReference type="Pfam" id="PF00975">
    <property type="entry name" value="Thioesterase"/>
    <property type="match status" value="1"/>
</dbReference>
<protein>
    <submittedName>
        <fullName evidence="5">Acyl carrier protein</fullName>
    </submittedName>
</protein>
<dbReference type="SUPFAM" id="SSF52777">
    <property type="entry name" value="CoA-dependent acyltransferases"/>
    <property type="match status" value="3"/>
</dbReference>
<dbReference type="Gene3D" id="3.30.300.30">
    <property type="match status" value="1"/>
</dbReference>
<dbReference type="InterPro" id="IPR045851">
    <property type="entry name" value="AMP-bd_C_sf"/>
</dbReference>
<sequence length="1763" mass="183466">MAAIVSVAAALPATCVTNDDLAQTLDTSDAWIASRTGIRQRFVLGADESFLELCVDAAARAGGAGGGVDFVVVATTTPASDFGDAAAVGARRGPGLAAPGCGGLDVRSACCGFVDALGVARALVGGGAATRFVFHQANARILEEVAAALGLRRDQCPCHHGMLFHHLSDPGGRHFVEVFRFDVAETVRVDDWRRAWREVVAPRRVASTFDFGGDAAPTMTVHDAVDADAVFLEDDTEEALAAAGAAGVAAALDGGARRSRAGLAGGRCVVAIHHLVTDGASTKLLLEDIAAAYAGAPPPKVDAWAAGRGHLDVRGRAAVRGAAGGPRASTLSLRCLRSGGAYVLTVVSEGAAAPGPLLGAFARVLEAVAASAARTRPSRSLAARARARDDDDDDDDDDEEDEEDAAAVDDASPAAATPTEAALRAADADAGARAVDLDVLGGAGVIAHARGPFPLLRSARAGDYDVYPLFGVGAAHFVGLHASSVTGSPVSPQIYWEWDFPGGLDVDAFASAWDALVARHGTLRAHVGADGAMRSWRDAATFAGRVAVRVGAARGAFREDFRGAGDAIGSVHEWPLFAVGASFDGGRATAHVAMSLFLMDAVSDLTFRAELSGAYECLRKGGAVVFPTPAPALAFGDYSRSLVAGLPESRAYLLAKRHWAKKLEDPAFPRRGPAIPRRADVEAHTPASPAFVNQTSTVSGAAWADCRAACRARGVTAPVALLATYCLALCRHVEDASANGRRFLLNVLLCLRYDVDEDAFRCLGNCSSTVLVDVDLRKARTFGEACGALRASLAESLEHSAMSGVEVMALLNRERASTFEAAAPFVFTTPVGVEKSLPRAEDAARDWCFEETFFSERVPHTACVNAVKDAPGAPAGDEPALFCSLDVVDGAFPGAVAAELKRSYAFLLREALCGDWDADVWAAADAALSGAYPVAAPPYAATPEPPAGTLLQDALERRVGDTEQTALFCVEDDEARPLRRFSFAEVLSRSRACASLLRGLGLAPGFLGAVVMAKGWRQVVAVHAILFEAGAYVPCDAALWPAGRVRAVVSRSGAAVCLVDGAAPADLGGAPAVTVTDFERDEPETAWPPRGAARAAPARAKPEDAAYVIYTSGSTGLPKGVVCHHRGALNTIEDLRARWGLGDRDVLLGLASLAFDLSVFDVFGGALCGAALALPRAADLSPPDPDAWLRLCDRAGVTVWNSVPALLDLAVSGLELRDGTLPRALRVAFLSGDVVPAGLPARAYDRSPTVRVVLMGGATEAAIWSNEFPVERPGRLPAGWGGWPYGRPMSNQTMSILSDATLEPLPPYVVGVIHIGGVGVMTGYRGDDEKNRRSLRTRARDGRRFFRTGDLGRMRLCGGDWVLEILGREDGQAKVRGFRVELGEIEAAISSHPKVRAAACAVVDGGGAIEAHVVLRTAGALDAKLEAALRATLAKSLPTYAVPRAFGAVAALPLSPNGKVDRSRLPPLRRRAASPRPTRPHRRSRRRRRSSARPSPRSPPPRVDAAAICAATGHFFRVLGAPRDAARSIAARARRGRRGLRAGPAATYEALPLGDGSAGKPTLVLLNPAGATALCYGPSRGASRWALTRRVVGLDDGVVAGREPALAHASIAEAARAAAAATKRLAGDAPLVLGGWSYGGVVAVEAARLLGDAVAGVALFDAPVAGAVVSSADLGDASPAAAAHFAAATELLVSYYGSDRAPLDLPALDALPADSEDPRRGDRASLLPRRTAARVPGSHWTMLADDAALDAVVDAVARWVAGL</sequence>
<dbReference type="Gene3D" id="3.30.559.30">
    <property type="entry name" value="Nonribosomal peptide synthetase, condensation domain"/>
    <property type="match status" value="1"/>
</dbReference>
<feature type="domain" description="Thioesterase TesA-like" evidence="4">
    <location>
        <begin position="1597"/>
        <end position="1760"/>
    </location>
</feature>
<feature type="region of interest" description="Disordered" evidence="3">
    <location>
        <begin position="1709"/>
        <end position="1728"/>
    </location>
</feature>
<dbReference type="InterPro" id="IPR001031">
    <property type="entry name" value="Thioesterase"/>
</dbReference>
<evidence type="ECO:0000256" key="3">
    <source>
        <dbReference type="SAM" id="MobiDB-lite"/>
    </source>
</evidence>
<dbReference type="PANTHER" id="PTHR45527">
    <property type="entry name" value="NONRIBOSOMAL PEPTIDE SYNTHETASE"/>
    <property type="match status" value="1"/>
</dbReference>
<evidence type="ECO:0000313" key="5">
    <source>
        <dbReference type="EMBL" id="KAK7235825.1"/>
    </source>
</evidence>
<dbReference type="Gene3D" id="3.30.559.10">
    <property type="entry name" value="Chloramphenicol acetyltransferase-like domain"/>
    <property type="match status" value="2"/>
</dbReference>
<keyword evidence="6" id="KW-1185">Reference proteome</keyword>
<dbReference type="PROSITE" id="PS00455">
    <property type="entry name" value="AMP_BINDING"/>
    <property type="match status" value="1"/>
</dbReference>
<dbReference type="SUPFAM" id="SSF53474">
    <property type="entry name" value="alpha/beta-Hydrolases"/>
    <property type="match status" value="1"/>
</dbReference>
<dbReference type="Gene3D" id="3.40.47.10">
    <property type="match status" value="1"/>
</dbReference>
<dbReference type="InterPro" id="IPR000873">
    <property type="entry name" value="AMP-dep_synth/lig_dom"/>
</dbReference>
<feature type="compositionally biased region" description="Basic residues" evidence="3">
    <location>
        <begin position="1467"/>
        <end position="1491"/>
    </location>
</feature>
<evidence type="ECO:0000256" key="2">
    <source>
        <dbReference type="ARBA" id="ARBA00022598"/>
    </source>
</evidence>
<dbReference type="InterPro" id="IPR025110">
    <property type="entry name" value="AMP-bd_C"/>
</dbReference>
<dbReference type="SUPFAM" id="SSF53901">
    <property type="entry name" value="Thiolase-like"/>
    <property type="match status" value="1"/>
</dbReference>
<evidence type="ECO:0000256" key="1">
    <source>
        <dbReference type="ARBA" id="ARBA00004924"/>
    </source>
</evidence>